<proteinExistence type="predicted"/>
<keyword evidence="4" id="KW-1185">Reference proteome</keyword>
<dbReference type="GO" id="GO:0005886">
    <property type="term" value="C:plasma membrane"/>
    <property type="evidence" value="ECO:0007669"/>
    <property type="project" value="InterPro"/>
</dbReference>
<comment type="caution">
    <text evidence="3">The sequence shown here is derived from an EMBL/GenBank/DDBJ whole genome shotgun (WGS) entry which is preliminary data.</text>
</comment>
<accession>A0A8S4AN56</accession>
<keyword evidence="2" id="KW-0472">Membrane</keyword>
<reference evidence="3" key="1">
    <citation type="submission" date="2021-05" db="EMBL/GenBank/DDBJ databases">
        <authorList>
            <person name="Tigano A."/>
        </authorList>
    </citation>
    <scope>NUCLEOTIDE SEQUENCE</scope>
</reference>
<evidence type="ECO:0000313" key="3">
    <source>
        <dbReference type="EMBL" id="CAG5896140.1"/>
    </source>
</evidence>
<dbReference type="AlphaFoldDB" id="A0A8S4AN56"/>
<evidence type="ECO:0000256" key="1">
    <source>
        <dbReference type="ARBA" id="ARBA00004370"/>
    </source>
</evidence>
<protein>
    <submittedName>
        <fullName evidence="3">(Atlantic silverside) hypothetical protein</fullName>
    </submittedName>
</protein>
<dbReference type="OrthoDB" id="6250271at2759"/>
<gene>
    <name evidence="3" type="ORF">MMEN_LOCUS7155</name>
</gene>
<dbReference type="GO" id="GO:0007155">
    <property type="term" value="P:cell adhesion"/>
    <property type="evidence" value="ECO:0007669"/>
    <property type="project" value="InterPro"/>
</dbReference>
<evidence type="ECO:0000313" key="4">
    <source>
        <dbReference type="Proteomes" id="UP000677803"/>
    </source>
</evidence>
<evidence type="ECO:0000256" key="2">
    <source>
        <dbReference type="ARBA" id="ARBA00023136"/>
    </source>
</evidence>
<dbReference type="Proteomes" id="UP000677803">
    <property type="component" value="Unassembled WGS sequence"/>
</dbReference>
<dbReference type="InterPro" id="IPR020894">
    <property type="entry name" value="Cadherin_CS"/>
</dbReference>
<comment type="subcellular location">
    <subcellularLocation>
        <location evidence="1">Membrane</location>
    </subcellularLocation>
</comment>
<dbReference type="PROSITE" id="PS00232">
    <property type="entry name" value="CADHERIN_1"/>
    <property type="match status" value="1"/>
</dbReference>
<sequence>MTTSLWPQAPRALFISVKSAGPRMSELVSSGRRRGDARLNHQDPTQIGKGTALITVLDINDNAPAFAIDYETLLCENAMPGQHPPQEVLLHIFIFSGRSTKANC</sequence>
<name>A0A8S4AN56_9TELE</name>
<dbReference type="EMBL" id="CAJRST010006668">
    <property type="protein sequence ID" value="CAG5896140.1"/>
    <property type="molecule type" value="Genomic_DNA"/>
</dbReference>
<organism evidence="3 4">
    <name type="scientific">Menidia menidia</name>
    <name type="common">Atlantic silverside</name>
    <dbReference type="NCBI Taxonomy" id="238744"/>
    <lineage>
        <taxon>Eukaryota</taxon>
        <taxon>Metazoa</taxon>
        <taxon>Chordata</taxon>
        <taxon>Craniata</taxon>
        <taxon>Vertebrata</taxon>
        <taxon>Euteleostomi</taxon>
        <taxon>Actinopterygii</taxon>
        <taxon>Neopterygii</taxon>
        <taxon>Teleostei</taxon>
        <taxon>Neoteleostei</taxon>
        <taxon>Acanthomorphata</taxon>
        <taxon>Ovalentaria</taxon>
        <taxon>Atherinomorphae</taxon>
        <taxon>Atheriniformes</taxon>
        <taxon>Atherinopsidae</taxon>
        <taxon>Menidiinae</taxon>
        <taxon>Menidia</taxon>
    </lineage>
</organism>